<evidence type="ECO:0000256" key="2">
    <source>
        <dbReference type="ARBA" id="ARBA00010617"/>
    </source>
</evidence>
<dbReference type="GO" id="GO:0016705">
    <property type="term" value="F:oxidoreductase activity, acting on paired donors, with incorporation or reduction of molecular oxygen"/>
    <property type="evidence" value="ECO:0007669"/>
    <property type="project" value="InterPro"/>
</dbReference>
<dbReference type="OrthoDB" id="1470350at2759"/>
<evidence type="ECO:0000313" key="11">
    <source>
        <dbReference type="Proteomes" id="UP000509510"/>
    </source>
</evidence>
<dbReference type="RefSeq" id="XP_035344754.1">
    <property type="nucleotide sequence ID" value="XM_035488861.1"/>
</dbReference>
<accession>A0A7H8QXR6</accession>
<keyword evidence="9" id="KW-1133">Transmembrane helix</keyword>
<evidence type="ECO:0000256" key="8">
    <source>
        <dbReference type="PIRSR" id="PIRSR602401-1"/>
    </source>
</evidence>
<evidence type="ECO:0000256" key="9">
    <source>
        <dbReference type="SAM" id="Phobius"/>
    </source>
</evidence>
<dbReference type="KEGG" id="trg:TRUGW13939_05701"/>
<evidence type="ECO:0000256" key="7">
    <source>
        <dbReference type="ARBA" id="ARBA00023033"/>
    </source>
</evidence>
<dbReference type="InterPro" id="IPR036396">
    <property type="entry name" value="Cyt_P450_sf"/>
</dbReference>
<proteinExistence type="inferred from homology"/>
<evidence type="ECO:0000256" key="6">
    <source>
        <dbReference type="ARBA" id="ARBA00023004"/>
    </source>
</evidence>
<dbReference type="InterPro" id="IPR002401">
    <property type="entry name" value="Cyt_P450_E_grp-I"/>
</dbReference>
<evidence type="ECO:0000313" key="10">
    <source>
        <dbReference type="EMBL" id="QKX58576.1"/>
    </source>
</evidence>
<dbReference type="InterPro" id="IPR001128">
    <property type="entry name" value="Cyt_P450"/>
</dbReference>
<evidence type="ECO:0008006" key="12">
    <source>
        <dbReference type="Google" id="ProtNLM"/>
    </source>
</evidence>
<keyword evidence="3 8" id="KW-0349">Heme</keyword>
<sequence length="509" mass="57177">MGFFNFPVLAAAVHVLAVLIYFVHPYLSNEPLRRIPGPFLARFTNIWLFLQARRGRRFIAVNDAHRRFGPVVRIAPNHVSVVDPDAVNLIYGHGNGFTKSDFYDAFVSLRPGLFSTRNRADHTRKRKVVSHLFSAKSTLEFEPFVKSTIEALLRQWDGLSHSAGGSYAPIDALDWCNWVAFDCIGDLAFGAPFGMTRNSSSTAEFRDARNPLAPITTANAVDALEKRGYLTCSLGCMIQLKSWAKWIPANRMTPDPVFQQGLYAMDTVNGIGAARVDERIAKPSQRTDLLTKLMEARDENGKPLSREELISEALTQVVAGADTTSNSLCPIIFYIARDAVVQKKLHAELDHELGDLDGVPEYSQIKNLPYLWNVVKEGLRLHTTSALGLAREIPRGSSCTVQGHHFPERTILSIPSWTMHHDPDIWGPDAMEYRPERFDYLTTEQKKAFNPFSFGPRACSGRNLAEMETLLVVATIFKRYSFECYQEELVTTEGFLHKPLGCSLGIRRR</sequence>
<keyword evidence="6 8" id="KW-0408">Iron</keyword>
<dbReference type="Proteomes" id="UP000509510">
    <property type="component" value="Chromosome III"/>
</dbReference>
<evidence type="ECO:0000256" key="3">
    <source>
        <dbReference type="ARBA" id="ARBA00022617"/>
    </source>
</evidence>
<dbReference type="GO" id="GO:0020037">
    <property type="term" value="F:heme binding"/>
    <property type="evidence" value="ECO:0007669"/>
    <property type="project" value="InterPro"/>
</dbReference>
<feature type="binding site" description="axial binding residue" evidence="8">
    <location>
        <position position="459"/>
    </location>
    <ligand>
        <name>heme</name>
        <dbReference type="ChEBI" id="CHEBI:30413"/>
    </ligand>
    <ligandPart>
        <name>Fe</name>
        <dbReference type="ChEBI" id="CHEBI:18248"/>
    </ligandPart>
</feature>
<dbReference type="PRINTS" id="PR00463">
    <property type="entry name" value="EP450I"/>
</dbReference>
<gene>
    <name evidence="10" type="ORF">TRUGW13939_05701</name>
</gene>
<dbReference type="EMBL" id="CP055900">
    <property type="protein sequence ID" value="QKX58576.1"/>
    <property type="molecule type" value="Genomic_DNA"/>
</dbReference>
<reference evidence="11" key="1">
    <citation type="submission" date="2020-06" db="EMBL/GenBank/DDBJ databases">
        <title>A chromosome-scale genome assembly of Talaromyces rugulosus W13939.</title>
        <authorList>
            <person name="Wang B."/>
            <person name="Guo L."/>
            <person name="Ye K."/>
            <person name="Wang L."/>
        </authorList>
    </citation>
    <scope>NUCLEOTIDE SEQUENCE [LARGE SCALE GENOMIC DNA]</scope>
    <source>
        <strain evidence="11">W13939</strain>
    </source>
</reference>
<dbReference type="GO" id="GO:0005506">
    <property type="term" value="F:iron ion binding"/>
    <property type="evidence" value="ECO:0007669"/>
    <property type="project" value="InterPro"/>
</dbReference>
<dbReference type="GO" id="GO:0004497">
    <property type="term" value="F:monooxygenase activity"/>
    <property type="evidence" value="ECO:0007669"/>
    <property type="project" value="UniProtKB-KW"/>
</dbReference>
<dbReference type="PRINTS" id="PR00385">
    <property type="entry name" value="P450"/>
</dbReference>
<evidence type="ECO:0000256" key="5">
    <source>
        <dbReference type="ARBA" id="ARBA00023002"/>
    </source>
</evidence>
<organism evidence="10 11">
    <name type="scientific">Talaromyces rugulosus</name>
    <name type="common">Penicillium rugulosum</name>
    <dbReference type="NCBI Taxonomy" id="121627"/>
    <lineage>
        <taxon>Eukaryota</taxon>
        <taxon>Fungi</taxon>
        <taxon>Dikarya</taxon>
        <taxon>Ascomycota</taxon>
        <taxon>Pezizomycotina</taxon>
        <taxon>Eurotiomycetes</taxon>
        <taxon>Eurotiomycetidae</taxon>
        <taxon>Eurotiales</taxon>
        <taxon>Trichocomaceae</taxon>
        <taxon>Talaromyces</taxon>
        <taxon>Talaromyces sect. Islandici</taxon>
    </lineage>
</organism>
<dbReference type="SUPFAM" id="SSF48264">
    <property type="entry name" value="Cytochrome P450"/>
    <property type="match status" value="1"/>
</dbReference>
<name>A0A7H8QXR6_TALRU</name>
<dbReference type="AlphaFoldDB" id="A0A7H8QXR6"/>
<comment type="similarity">
    <text evidence="2">Belongs to the cytochrome P450 family.</text>
</comment>
<keyword evidence="7" id="KW-0503">Monooxygenase</keyword>
<dbReference type="Pfam" id="PF00067">
    <property type="entry name" value="p450"/>
    <property type="match status" value="1"/>
</dbReference>
<keyword evidence="5" id="KW-0560">Oxidoreductase</keyword>
<keyword evidence="11" id="KW-1185">Reference proteome</keyword>
<dbReference type="PANTHER" id="PTHR24305:SF29">
    <property type="entry name" value="BENZOATE-PARA-HYDROXYLASE"/>
    <property type="match status" value="1"/>
</dbReference>
<dbReference type="Gene3D" id="1.10.630.10">
    <property type="entry name" value="Cytochrome P450"/>
    <property type="match status" value="1"/>
</dbReference>
<keyword evidence="4 8" id="KW-0479">Metal-binding</keyword>
<dbReference type="InterPro" id="IPR050121">
    <property type="entry name" value="Cytochrome_P450_monoxygenase"/>
</dbReference>
<evidence type="ECO:0000256" key="4">
    <source>
        <dbReference type="ARBA" id="ARBA00022723"/>
    </source>
</evidence>
<dbReference type="GeneID" id="55993198"/>
<keyword evidence="9" id="KW-0472">Membrane</keyword>
<keyword evidence="9" id="KW-0812">Transmembrane</keyword>
<protein>
    <recommendedName>
        <fullName evidence="12">Benzoate 4-monooxygenase</fullName>
    </recommendedName>
</protein>
<comment type="cofactor">
    <cofactor evidence="1 8">
        <name>heme</name>
        <dbReference type="ChEBI" id="CHEBI:30413"/>
    </cofactor>
</comment>
<dbReference type="PANTHER" id="PTHR24305">
    <property type="entry name" value="CYTOCHROME P450"/>
    <property type="match status" value="1"/>
</dbReference>
<dbReference type="CDD" id="cd11061">
    <property type="entry name" value="CYP67-like"/>
    <property type="match status" value="1"/>
</dbReference>
<feature type="transmembrane region" description="Helical" evidence="9">
    <location>
        <begin position="6"/>
        <end position="24"/>
    </location>
</feature>
<evidence type="ECO:0000256" key="1">
    <source>
        <dbReference type="ARBA" id="ARBA00001971"/>
    </source>
</evidence>